<comment type="caution">
    <text evidence="1">The sequence shown here is derived from an EMBL/GenBank/DDBJ whole genome shotgun (WGS) entry which is preliminary data.</text>
</comment>
<dbReference type="EMBL" id="CM042034">
    <property type="protein sequence ID" value="KAI3761740.1"/>
    <property type="molecule type" value="Genomic_DNA"/>
</dbReference>
<reference evidence="1 2" key="2">
    <citation type="journal article" date="2022" name="Mol. Ecol. Resour.">
        <title>The genomes of chicory, endive, great burdock and yacon provide insights into Asteraceae paleo-polyploidization history and plant inulin production.</title>
        <authorList>
            <person name="Fan W."/>
            <person name="Wang S."/>
            <person name="Wang H."/>
            <person name="Wang A."/>
            <person name="Jiang F."/>
            <person name="Liu H."/>
            <person name="Zhao H."/>
            <person name="Xu D."/>
            <person name="Zhang Y."/>
        </authorList>
    </citation>
    <scope>NUCLEOTIDE SEQUENCE [LARGE SCALE GENOMIC DNA]</scope>
    <source>
        <strain evidence="2">cv. Yunnan</strain>
        <tissue evidence="1">Leaves</tissue>
    </source>
</reference>
<evidence type="ECO:0000313" key="1">
    <source>
        <dbReference type="EMBL" id="KAI3761740.1"/>
    </source>
</evidence>
<protein>
    <submittedName>
        <fullName evidence="1">Uncharacterized protein</fullName>
    </submittedName>
</protein>
<name>A0ACB9ESM6_9ASTR</name>
<dbReference type="Proteomes" id="UP001056120">
    <property type="component" value="Linkage Group LG17"/>
</dbReference>
<sequence length="80" mass="8784">MSLGQGRAGAPRSCCWNPPELLEGSSRLKSAGSTVCYDNQSLLGDIRKAMGTMEESGVSLERRNKTQMFQHECEHLINLA</sequence>
<organism evidence="1 2">
    <name type="scientific">Smallanthus sonchifolius</name>
    <dbReference type="NCBI Taxonomy" id="185202"/>
    <lineage>
        <taxon>Eukaryota</taxon>
        <taxon>Viridiplantae</taxon>
        <taxon>Streptophyta</taxon>
        <taxon>Embryophyta</taxon>
        <taxon>Tracheophyta</taxon>
        <taxon>Spermatophyta</taxon>
        <taxon>Magnoliopsida</taxon>
        <taxon>eudicotyledons</taxon>
        <taxon>Gunneridae</taxon>
        <taxon>Pentapetalae</taxon>
        <taxon>asterids</taxon>
        <taxon>campanulids</taxon>
        <taxon>Asterales</taxon>
        <taxon>Asteraceae</taxon>
        <taxon>Asteroideae</taxon>
        <taxon>Heliantheae alliance</taxon>
        <taxon>Millerieae</taxon>
        <taxon>Smallanthus</taxon>
    </lineage>
</organism>
<proteinExistence type="predicted"/>
<reference evidence="2" key="1">
    <citation type="journal article" date="2022" name="Mol. Ecol. Resour.">
        <title>The genomes of chicory, endive, great burdock and yacon provide insights into Asteraceae palaeo-polyploidization history and plant inulin production.</title>
        <authorList>
            <person name="Fan W."/>
            <person name="Wang S."/>
            <person name="Wang H."/>
            <person name="Wang A."/>
            <person name="Jiang F."/>
            <person name="Liu H."/>
            <person name="Zhao H."/>
            <person name="Xu D."/>
            <person name="Zhang Y."/>
        </authorList>
    </citation>
    <scope>NUCLEOTIDE SEQUENCE [LARGE SCALE GENOMIC DNA]</scope>
    <source>
        <strain evidence="2">cv. Yunnan</strain>
    </source>
</reference>
<accession>A0ACB9ESM6</accession>
<evidence type="ECO:0000313" key="2">
    <source>
        <dbReference type="Proteomes" id="UP001056120"/>
    </source>
</evidence>
<gene>
    <name evidence="1" type="ORF">L1987_52161</name>
</gene>
<keyword evidence="2" id="KW-1185">Reference proteome</keyword>